<evidence type="ECO:0000313" key="2">
    <source>
        <dbReference type="EMBL" id="OOQ57425.1"/>
    </source>
</evidence>
<evidence type="ECO:0000256" key="1">
    <source>
        <dbReference type="SAM" id="SignalP"/>
    </source>
</evidence>
<proteinExistence type="predicted"/>
<sequence length="120" mass="13211">MRKKRLASTIFFIFCFAFCFAALYSPSGDWSGHLVKDDGTNYPLNYHFVVNESVLTGTAKSELGEFPIDSGKVGTGGFSFKVTVNGLDINHSGKFYQDSVGLDIELNGAQAHCTLHRNEH</sequence>
<dbReference type="STRING" id="1792845.BC343_15115"/>
<keyword evidence="3" id="KW-1185">Reference proteome</keyword>
<feature type="chain" id="PRO_5012255928" description="Glycoside hydrolase" evidence="1">
    <location>
        <begin position="22"/>
        <end position="120"/>
    </location>
</feature>
<dbReference type="AlphaFoldDB" id="A0A1S9P902"/>
<evidence type="ECO:0000313" key="3">
    <source>
        <dbReference type="Proteomes" id="UP000189739"/>
    </source>
</evidence>
<reference evidence="2 3" key="1">
    <citation type="submission" date="2016-07" db="EMBL/GenBank/DDBJ databases">
        <title>Genomic analysis of zinc-resistant bacterium Mucilaginibacter pedocola TBZ30.</title>
        <authorList>
            <person name="Huang J."/>
            <person name="Tang J."/>
        </authorList>
    </citation>
    <scope>NUCLEOTIDE SEQUENCE [LARGE SCALE GENOMIC DNA]</scope>
    <source>
        <strain evidence="2 3">TBZ30</strain>
    </source>
</reference>
<dbReference type="Proteomes" id="UP000189739">
    <property type="component" value="Unassembled WGS sequence"/>
</dbReference>
<gene>
    <name evidence="2" type="ORF">BC343_15115</name>
</gene>
<evidence type="ECO:0008006" key="4">
    <source>
        <dbReference type="Google" id="ProtNLM"/>
    </source>
</evidence>
<keyword evidence="1" id="KW-0732">Signal</keyword>
<dbReference type="EMBL" id="MBTF01000036">
    <property type="protein sequence ID" value="OOQ57425.1"/>
    <property type="molecule type" value="Genomic_DNA"/>
</dbReference>
<organism evidence="2 3">
    <name type="scientific">Mucilaginibacter pedocola</name>
    <dbReference type="NCBI Taxonomy" id="1792845"/>
    <lineage>
        <taxon>Bacteria</taxon>
        <taxon>Pseudomonadati</taxon>
        <taxon>Bacteroidota</taxon>
        <taxon>Sphingobacteriia</taxon>
        <taxon>Sphingobacteriales</taxon>
        <taxon>Sphingobacteriaceae</taxon>
        <taxon>Mucilaginibacter</taxon>
    </lineage>
</organism>
<dbReference type="OrthoDB" id="796539at2"/>
<dbReference type="RefSeq" id="WP_078350721.1">
    <property type="nucleotide sequence ID" value="NZ_MBTF01000036.1"/>
</dbReference>
<feature type="signal peptide" evidence="1">
    <location>
        <begin position="1"/>
        <end position="21"/>
    </location>
</feature>
<comment type="caution">
    <text evidence="2">The sequence shown here is derived from an EMBL/GenBank/DDBJ whole genome shotgun (WGS) entry which is preliminary data.</text>
</comment>
<accession>A0A1S9P902</accession>
<name>A0A1S9P902_9SPHI</name>
<protein>
    <recommendedName>
        <fullName evidence="4">Glycoside hydrolase</fullName>
    </recommendedName>
</protein>